<name>A0ACC2WKN1_9TREE</name>
<organism evidence="1 2">
    <name type="scientific">Naganishia cerealis</name>
    <dbReference type="NCBI Taxonomy" id="610337"/>
    <lineage>
        <taxon>Eukaryota</taxon>
        <taxon>Fungi</taxon>
        <taxon>Dikarya</taxon>
        <taxon>Basidiomycota</taxon>
        <taxon>Agaricomycotina</taxon>
        <taxon>Tremellomycetes</taxon>
        <taxon>Filobasidiales</taxon>
        <taxon>Filobasidiaceae</taxon>
        <taxon>Naganishia</taxon>
    </lineage>
</organism>
<gene>
    <name evidence="1" type="ORF">QFC19_000717</name>
</gene>
<proteinExistence type="predicted"/>
<keyword evidence="2" id="KW-1185">Reference proteome</keyword>
<dbReference type="EMBL" id="JASBWR010000005">
    <property type="protein sequence ID" value="KAJ9112298.1"/>
    <property type="molecule type" value="Genomic_DNA"/>
</dbReference>
<sequence length="472" mass="50198">MPVVRKKGALFPVYHDSPPSGVPARSHIHKKDVLAGRSPTQRQKTKSFSGLGSGGGTGSLKPSPSTGIASSALQSAAGGSLGHAVSGGRKTLGGVLSAKTGNTSTTRGLRDPLSSSKTGLLNSAGKEKENLRSLGMGGLGLPEGKMTEKLLVFVDDGAAKPGARIDARPRTQRVLREKPMSDVRSRPGLVRQKSSTTSHTSRNPNAVSTVRRDVITPIVGQENIAPAGENIVTSSEKASHRTGRLSASNNATTTPAPPAMSTRMLTRSSTQHDSAMEDAGDPESSPYIAKPRLRKLKPTLSSPHQRKMKRVESTENMTSLVQPVVMISSQTTSIQVTSSQSQAEEQEDILLSSPLIERPRTRKATISSLSSSSHPKSLHHSKFFNSTSSAVEADPVLCDVSEAYGADTSLQPVGFQGQAMGGGRGTHHPRARASRSIREKIGVNLDGLPLSVRLVRKWSRNPYVWLDKNLKE</sequence>
<evidence type="ECO:0000313" key="2">
    <source>
        <dbReference type="Proteomes" id="UP001241377"/>
    </source>
</evidence>
<accession>A0ACC2WKN1</accession>
<comment type="caution">
    <text evidence="1">The sequence shown here is derived from an EMBL/GenBank/DDBJ whole genome shotgun (WGS) entry which is preliminary data.</text>
</comment>
<reference evidence="1" key="1">
    <citation type="submission" date="2023-04" db="EMBL/GenBank/DDBJ databases">
        <title>Draft Genome sequencing of Naganishia species isolated from polar environments using Oxford Nanopore Technology.</title>
        <authorList>
            <person name="Leo P."/>
            <person name="Venkateswaran K."/>
        </authorList>
    </citation>
    <scope>NUCLEOTIDE SEQUENCE</scope>
    <source>
        <strain evidence="1">MNA-CCFEE 5261</strain>
    </source>
</reference>
<protein>
    <submittedName>
        <fullName evidence="1">Uncharacterized protein</fullName>
    </submittedName>
</protein>
<dbReference type="Proteomes" id="UP001241377">
    <property type="component" value="Unassembled WGS sequence"/>
</dbReference>
<evidence type="ECO:0000313" key="1">
    <source>
        <dbReference type="EMBL" id="KAJ9112298.1"/>
    </source>
</evidence>